<protein>
    <submittedName>
        <fullName evidence="4">Serine protease Do</fullName>
    </submittedName>
</protein>
<dbReference type="GO" id="GO:0006508">
    <property type="term" value="P:proteolysis"/>
    <property type="evidence" value="ECO:0007669"/>
    <property type="project" value="UniProtKB-KW"/>
</dbReference>
<dbReference type="RefSeq" id="WP_062519381.1">
    <property type="nucleotide sequence ID" value="NZ_CP048429.1"/>
</dbReference>
<organism evidence="4 6">
    <name type="scientific">Paenibacillus jilunlii</name>
    <dbReference type="NCBI Taxonomy" id="682956"/>
    <lineage>
        <taxon>Bacteria</taxon>
        <taxon>Bacillati</taxon>
        <taxon>Bacillota</taxon>
        <taxon>Bacilli</taxon>
        <taxon>Bacillales</taxon>
        <taxon>Paenibacillaceae</taxon>
        <taxon>Paenibacillus</taxon>
    </lineage>
</organism>
<dbReference type="PRINTS" id="PR00834">
    <property type="entry name" value="PROTEASES2C"/>
</dbReference>
<evidence type="ECO:0000256" key="1">
    <source>
        <dbReference type="ARBA" id="ARBA00022825"/>
    </source>
</evidence>
<reference evidence="4 6" key="2">
    <citation type="submission" date="2016-10" db="EMBL/GenBank/DDBJ databases">
        <authorList>
            <person name="de Groot N.N."/>
        </authorList>
    </citation>
    <scope>NUCLEOTIDE SEQUENCE [LARGE SCALE GENOMIC DNA]</scope>
    <source>
        <strain evidence="4 6">CGMCC 1.10239</strain>
    </source>
</reference>
<dbReference type="OrthoDB" id="9766361at2"/>
<dbReference type="Proteomes" id="UP000182783">
    <property type="component" value="Unassembled WGS sequence"/>
</dbReference>
<evidence type="ECO:0000313" key="4">
    <source>
        <dbReference type="EMBL" id="SDN31051.1"/>
    </source>
</evidence>
<reference evidence="3 5" key="1">
    <citation type="submission" date="2015-08" db="EMBL/GenBank/DDBJ databases">
        <title>Genome of Paenibacillus jilunlii.</title>
        <authorList>
            <person name="Sant'Anna F.H."/>
            <person name="Ambrosini A."/>
            <person name="Souza R."/>
            <person name="Bach E."/>
            <person name="Fernandes G."/>
            <person name="Balsanelli E."/>
            <person name="Baura V.A."/>
            <person name="Pedrosa F.O."/>
            <person name="Souza E.M."/>
            <person name="Passaglia L."/>
        </authorList>
    </citation>
    <scope>NUCLEOTIDE SEQUENCE [LARGE SCALE GENOMIC DNA]</scope>
    <source>
        <strain evidence="3 5">DSM 23019</strain>
    </source>
</reference>
<keyword evidence="1" id="KW-0378">Hydrolase</keyword>
<dbReference type="Proteomes" id="UP000070252">
    <property type="component" value="Unassembled WGS sequence"/>
</dbReference>
<dbReference type="EMBL" id="LIPY01000082">
    <property type="protein sequence ID" value="KWX79907.1"/>
    <property type="molecule type" value="Genomic_DNA"/>
</dbReference>
<dbReference type="InterPro" id="IPR009003">
    <property type="entry name" value="Peptidase_S1_PA"/>
</dbReference>
<dbReference type="SUPFAM" id="SSF50494">
    <property type="entry name" value="Trypsin-like serine proteases"/>
    <property type="match status" value="1"/>
</dbReference>
<dbReference type="EMBL" id="FNGM01000037">
    <property type="protein sequence ID" value="SDN31051.1"/>
    <property type="molecule type" value="Genomic_DNA"/>
</dbReference>
<keyword evidence="5" id="KW-1185">Reference proteome</keyword>
<evidence type="ECO:0000313" key="6">
    <source>
        <dbReference type="Proteomes" id="UP000182783"/>
    </source>
</evidence>
<evidence type="ECO:0000256" key="2">
    <source>
        <dbReference type="SAM" id="SignalP"/>
    </source>
</evidence>
<dbReference type="Gene3D" id="2.40.10.10">
    <property type="entry name" value="Trypsin-like serine proteases"/>
    <property type="match status" value="2"/>
</dbReference>
<gene>
    <name evidence="3" type="ORF">AML91_01690</name>
    <name evidence="4" type="ORF">SAMN05216191_1372</name>
</gene>
<accession>A0A1H0ACM0</accession>
<dbReference type="GO" id="GO:0004252">
    <property type="term" value="F:serine-type endopeptidase activity"/>
    <property type="evidence" value="ECO:0007669"/>
    <property type="project" value="InterPro"/>
</dbReference>
<dbReference type="PANTHER" id="PTHR22939:SF129">
    <property type="entry name" value="SERINE PROTEASE HTRA2, MITOCHONDRIAL"/>
    <property type="match status" value="1"/>
</dbReference>
<keyword evidence="1" id="KW-0720">Serine protease</keyword>
<feature type="chain" id="PRO_5009843390" evidence="2">
    <location>
        <begin position="20"/>
        <end position="239"/>
    </location>
</feature>
<dbReference type="AlphaFoldDB" id="A0A1H0ACM0"/>
<keyword evidence="4" id="KW-0645">Protease</keyword>
<name>A0A1H0ACM0_9BACL</name>
<proteinExistence type="predicted"/>
<dbReference type="PANTHER" id="PTHR22939">
    <property type="entry name" value="SERINE PROTEASE FAMILY S1C HTRA-RELATED"/>
    <property type="match status" value="1"/>
</dbReference>
<dbReference type="Pfam" id="PF13365">
    <property type="entry name" value="Trypsin_2"/>
    <property type="match status" value="1"/>
</dbReference>
<evidence type="ECO:0000313" key="3">
    <source>
        <dbReference type="EMBL" id="KWX79907.1"/>
    </source>
</evidence>
<evidence type="ECO:0000313" key="5">
    <source>
        <dbReference type="Proteomes" id="UP000070252"/>
    </source>
</evidence>
<dbReference type="InterPro" id="IPR001940">
    <property type="entry name" value="Peptidase_S1C"/>
</dbReference>
<sequence length="239" mass="26170">MKKLLVIIFFLLSASPAYAYKYNEPHTFQSELESARSKTVQIVLINEHRYPWATTSEITSTGTGTLLDDGYILTNEHVISSAHTEIVINTYDKQRYSAMLITSSLKLDLALLHINSNSKGFVLSDIEPYAGESIMTVGQPAGLPSWSFAEGTIQKVDQPATMTTGESYTAIMTDAEVKQGNSGGPLINDRGELVGIVRAANVGHSFAVPLSDIKSFLVSKEHPFGYNTDKRKVPEDHNG</sequence>
<feature type="signal peptide" evidence="2">
    <location>
        <begin position="1"/>
        <end position="19"/>
    </location>
</feature>
<dbReference type="InterPro" id="IPR043504">
    <property type="entry name" value="Peptidase_S1_PA_chymotrypsin"/>
</dbReference>
<keyword evidence="2" id="KW-0732">Signal</keyword>